<feature type="non-terminal residue" evidence="2">
    <location>
        <position position="336"/>
    </location>
</feature>
<gene>
    <name evidence="2" type="ORF">K8W24_04825</name>
</gene>
<sequence length="336" mass="36508">MGEFDDIDDDDARRDASSETARQSPSSDASSGPGPSSPGPVGDPIAGPAAVPDNGPAVGPAVDPADRSAAPARPAREWRVRARRELTEELILEEVGGIEGKNAGRVLALHSLMREEAQLHARRLRHLADFFAVDPDNAGSLIDADMTAMKVAVGLRCSITQATSQIRDAHHAVVDLPRMFAHLEAGDLPEDYHRFLLRQVRRLDADQIRLVDEHLAGVEIPSIPRSTFEAQVRLAVASVGNELKPPREAREVRIDGVDSEQGVAWITITGPIPEIRSLGLRLDASARAVQRAQRVALEAGEEEPIPFDLDGDVRDRERPLSLSALRYAILTRTMLD</sequence>
<accession>A0A921GMY0</accession>
<dbReference type="AlphaFoldDB" id="A0A921GMY0"/>
<feature type="compositionally biased region" description="Low complexity" evidence="1">
    <location>
        <begin position="24"/>
        <end position="44"/>
    </location>
</feature>
<organism evidence="2 3">
    <name type="scientific">Brachybacterium paraconglomeratum</name>
    <dbReference type="NCBI Taxonomy" id="173362"/>
    <lineage>
        <taxon>Bacteria</taxon>
        <taxon>Bacillati</taxon>
        <taxon>Actinomycetota</taxon>
        <taxon>Actinomycetes</taxon>
        <taxon>Micrococcales</taxon>
        <taxon>Dermabacteraceae</taxon>
        <taxon>Brachybacterium</taxon>
    </lineage>
</organism>
<reference evidence="2" key="2">
    <citation type="submission" date="2021-09" db="EMBL/GenBank/DDBJ databases">
        <authorList>
            <person name="Gilroy R."/>
        </authorList>
    </citation>
    <scope>NUCLEOTIDE SEQUENCE</scope>
    <source>
        <strain evidence="2">1647</strain>
    </source>
</reference>
<feature type="compositionally biased region" description="Low complexity" evidence="1">
    <location>
        <begin position="60"/>
        <end position="73"/>
    </location>
</feature>
<comment type="caution">
    <text evidence="2">The sequence shown here is derived from an EMBL/GenBank/DDBJ whole genome shotgun (WGS) entry which is preliminary data.</text>
</comment>
<dbReference type="Proteomes" id="UP000775129">
    <property type="component" value="Unassembled WGS sequence"/>
</dbReference>
<dbReference type="GO" id="GO:0004519">
    <property type="term" value="F:endonuclease activity"/>
    <property type="evidence" value="ECO:0007669"/>
    <property type="project" value="UniProtKB-KW"/>
</dbReference>
<protein>
    <submittedName>
        <fullName evidence="2">HNH endonuclease</fullName>
    </submittedName>
</protein>
<feature type="compositionally biased region" description="Acidic residues" evidence="1">
    <location>
        <begin position="1"/>
        <end position="10"/>
    </location>
</feature>
<keyword evidence="2" id="KW-0255">Endonuclease</keyword>
<keyword evidence="2" id="KW-0378">Hydrolase</keyword>
<reference evidence="2" key="1">
    <citation type="journal article" date="2021" name="PeerJ">
        <title>Extensive microbial diversity within the chicken gut microbiome revealed by metagenomics and culture.</title>
        <authorList>
            <person name="Gilroy R."/>
            <person name="Ravi A."/>
            <person name="Getino M."/>
            <person name="Pursley I."/>
            <person name="Horton D.L."/>
            <person name="Alikhan N.F."/>
            <person name="Baker D."/>
            <person name="Gharbi K."/>
            <person name="Hall N."/>
            <person name="Watson M."/>
            <person name="Adriaenssens E.M."/>
            <person name="Foster-Nyarko E."/>
            <person name="Jarju S."/>
            <person name="Secka A."/>
            <person name="Antonio M."/>
            <person name="Oren A."/>
            <person name="Chaudhuri R.R."/>
            <person name="La Ragione R."/>
            <person name="Hildebrand F."/>
            <person name="Pallen M.J."/>
        </authorList>
    </citation>
    <scope>NUCLEOTIDE SEQUENCE</scope>
    <source>
        <strain evidence="2">1647</strain>
    </source>
</reference>
<evidence type="ECO:0000256" key="1">
    <source>
        <dbReference type="SAM" id="MobiDB-lite"/>
    </source>
</evidence>
<feature type="region of interest" description="Disordered" evidence="1">
    <location>
        <begin position="1"/>
        <end position="76"/>
    </location>
</feature>
<evidence type="ECO:0000313" key="2">
    <source>
        <dbReference type="EMBL" id="HJF49111.1"/>
    </source>
</evidence>
<evidence type="ECO:0000313" key="3">
    <source>
        <dbReference type="Proteomes" id="UP000775129"/>
    </source>
</evidence>
<dbReference type="EMBL" id="DYWO01000149">
    <property type="protein sequence ID" value="HJF49111.1"/>
    <property type="molecule type" value="Genomic_DNA"/>
</dbReference>
<keyword evidence="2" id="KW-0540">Nuclease</keyword>
<proteinExistence type="predicted"/>
<name>A0A921GMY0_9MICO</name>